<evidence type="ECO:0000256" key="4">
    <source>
        <dbReference type="ARBA" id="ARBA00022692"/>
    </source>
</evidence>
<keyword evidence="5 7" id="KW-1133">Transmembrane helix</keyword>
<dbReference type="Proteomes" id="UP001157910">
    <property type="component" value="Unassembled WGS sequence"/>
</dbReference>
<reference evidence="8 9" key="1">
    <citation type="submission" date="2017-05" db="EMBL/GenBank/DDBJ databases">
        <authorList>
            <person name="Varghese N."/>
            <person name="Submissions S."/>
        </authorList>
    </citation>
    <scope>NUCLEOTIDE SEQUENCE [LARGE SCALE GENOMIC DNA]</scope>
    <source>
        <strain evidence="8 9">SM16</strain>
    </source>
</reference>
<feature type="transmembrane region" description="Helical" evidence="7">
    <location>
        <begin position="89"/>
        <end position="109"/>
    </location>
</feature>
<protein>
    <submittedName>
        <fullName evidence="8">Membrane protein involved in the export of O-antigen and teichoic acid</fullName>
    </submittedName>
</protein>
<feature type="transmembrane region" description="Helical" evidence="7">
    <location>
        <begin position="21"/>
        <end position="43"/>
    </location>
</feature>
<evidence type="ECO:0000313" key="8">
    <source>
        <dbReference type="EMBL" id="SMP69991.1"/>
    </source>
</evidence>
<comment type="subcellular location">
    <subcellularLocation>
        <location evidence="1">Cell membrane</location>
        <topology evidence="1">Multi-pass membrane protein</topology>
    </subcellularLocation>
</comment>
<keyword evidence="6 7" id="KW-0472">Membrane</keyword>
<dbReference type="InterPro" id="IPR050833">
    <property type="entry name" value="Poly_Biosynth_Transport"/>
</dbReference>
<keyword evidence="4 7" id="KW-0812">Transmembrane</keyword>
<evidence type="ECO:0000256" key="5">
    <source>
        <dbReference type="ARBA" id="ARBA00022989"/>
    </source>
</evidence>
<keyword evidence="9" id="KW-1185">Reference proteome</keyword>
<feature type="transmembrane region" description="Helical" evidence="7">
    <location>
        <begin position="293"/>
        <end position="314"/>
    </location>
</feature>
<accession>A0ABY1QI34</accession>
<dbReference type="CDD" id="cd13127">
    <property type="entry name" value="MATE_tuaB_like"/>
    <property type="match status" value="1"/>
</dbReference>
<evidence type="ECO:0000256" key="1">
    <source>
        <dbReference type="ARBA" id="ARBA00004651"/>
    </source>
</evidence>
<feature type="transmembrane region" description="Helical" evidence="7">
    <location>
        <begin position="49"/>
        <end position="68"/>
    </location>
</feature>
<gene>
    <name evidence="8" type="ORF">SAMN06296065_105218</name>
</gene>
<feature type="transmembrane region" description="Helical" evidence="7">
    <location>
        <begin position="154"/>
        <end position="173"/>
    </location>
</feature>
<evidence type="ECO:0000256" key="2">
    <source>
        <dbReference type="ARBA" id="ARBA00007430"/>
    </source>
</evidence>
<dbReference type="EMBL" id="FXUI01000005">
    <property type="protein sequence ID" value="SMP69991.1"/>
    <property type="molecule type" value="Genomic_DNA"/>
</dbReference>
<evidence type="ECO:0000256" key="6">
    <source>
        <dbReference type="ARBA" id="ARBA00023136"/>
    </source>
</evidence>
<comment type="similarity">
    <text evidence="2">Belongs to the polysaccharide synthase family.</text>
</comment>
<feature type="transmembrane region" description="Helical" evidence="7">
    <location>
        <begin position="420"/>
        <end position="442"/>
    </location>
</feature>
<dbReference type="Pfam" id="PF13440">
    <property type="entry name" value="Polysacc_synt_3"/>
    <property type="match status" value="1"/>
</dbReference>
<feature type="transmembrane region" description="Helical" evidence="7">
    <location>
        <begin position="454"/>
        <end position="477"/>
    </location>
</feature>
<keyword evidence="3" id="KW-1003">Cell membrane</keyword>
<evidence type="ECO:0000256" key="7">
    <source>
        <dbReference type="SAM" id="Phobius"/>
    </source>
</evidence>
<evidence type="ECO:0000256" key="3">
    <source>
        <dbReference type="ARBA" id="ARBA00022475"/>
    </source>
</evidence>
<name>A0ABY1QI34_9SPHN</name>
<evidence type="ECO:0000313" key="9">
    <source>
        <dbReference type="Proteomes" id="UP001157910"/>
    </source>
</evidence>
<feature type="transmembrane region" description="Helical" evidence="7">
    <location>
        <begin position="334"/>
        <end position="351"/>
    </location>
</feature>
<proteinExistence type="inferred from homology"/>
<dbReference type="PANTHER" id="PTHR30250:SF10">
    <property type="entry name" value="LIPOPOLYSACCHARIDE BIOSYNTHESIS PROTEIN WZXC"/>
    <property type="match status" value="1"/>
</dbReference>
<feature type="transmembrane region" description="Helical" evidence="7">
    <location>
        <begin position="121"/>
        <end position="142"/>
    </location>
</feature>
<dbReference type="RefSeq" id="WP_283406187.1">
    <property type="nucleotide sequence ID" value="NZ_FXUI01000005.1"/>
</dbReference>
<organism evidence="8 9">
    <name type="scientific">Novosphingobium panipatense</name>
    <dbReference type="NCBI Taxonomy" id="428991"/>
    <lineage>
        <taxon>Bacteria</taxon>
        <taxon>Pseudomonadati</taxon>
        <taxon>Pseudomonadota</taxon>
        <taxon>Alphaproteobacteria</taxon>
        <taxon>Sphingomonadales</taxon>
        <taxon>Sphingomonadaceae</taxon>
        <taxon>Novosphingobium</taxon>
    </lineage>
</organism>
<sequence>MSIKHEDNRDGALRRRAARAVGWSIARIAGDQLFGFLVFAALARTLDPATLGIFIVGLAVAEVGKIVAQGGLVSSLYRAPALTPQLVDTVFWANLGMGVVVALACLVLQHPLARAMGSAEAAPVIAAMGFVVPISAAGASHMSRTLRAFGHRALAARSLGAGIVGGCLALWAADAGWGVWALVFQRFASETIGTLVAWRAFRWRPGFAFSWRTLREQWRLGVSVASSQVLIVTLNRMQDVILARTLGPGTVGVYRTAWKAMDVIAQGAITPVSTVSVPTLAKLQHDMPAFRRCYVRLVSLTAMIALPAMAGVGVMADRLIPLLFGEHWEQSVPVARVLCLLALPVVLNFFADPALTVLGKAGIIARLAATQVMVTLLFCLVAAPYGIVWFAAAYVARAYLTMVLQMVLLQRSAGIRARDVAVGVAPAVGAAVVMALVVWTTADTMPQGPFDSVASLLPIAFLILQGTLVYAAVLLTFMGRRRCLELVQFARGFSIGTQAS</sequence>
<comment type="caution">
    <text evidence="8">The sequence shown here is derived from an EMBL/GenBank/DDBJ whole genome shotgun (WGS) entry which is preliminary data.</text>
</comment>
<dbReference type="PANTHER" id="PTHR30250">
    <property type="entry name" value="PST FAMILY PREDICTED COLANIC ACID TRANSPORTER"/>
    <property type="match status" value="1"/>
</dbReference>